<name>A0A915HMS7_ROMCU</name>
<evidence type="ECO:0000256" key="1">
    <source>
        <dbReference type="SAM" id="MobiDB-lite"/>
    </source>
</evidence>
<proteinExistence type="predicted"/>
<keyword evidence="2" id="KW-1185">Reference proteome</keyword>
<feature type="compositionally biased region" description="Polar residues" evidence="1">
    <location>
        <begin position="10"/>
        <end position="20"/>
    </location>
</feature>
<dbReference type="Proteomes" id="UP000887565">
    <property type="component" value="Unplaced"/>
</dbReference>
<protein>
    <submittedName>
        <fullName evidence="3">Uncharacterized protein</fullName>
    </submittedName>
</protein>
<dbReference type="WBParaSite" id="nRc.2.0.1.t02800-RA">
    <property type="protein sequence ID" value="nRc.2.0.1.t02800-RA"/>
    <property type="gene ID" value="nRc.2.0.1.g02800"/>
</dbReference>
<feature type="region of interest" description="Disordered" evidence="1">
    <location>
        <begin position="1"/>
        <end position="20"/>
    </location>
</feature>
<evidence type="ECO:0000313" key="2">
    <source>
        <dbReference type="Proteomes" id="UP000887565"/>
    </source>
</evidence>
<dbReference type="AlphaFoldDB" id="A0A915HMS7"/>
<accession>A0A915HMS7</accession>
<reference evidence="3" key="1">
    <citation type="submission" date="2022-11" db="UniProtKB">
        <authorList>
            <consortium name="WormBaseParasite"/>
        </authorList>
    </citation>
    <scope>IDENTIFICATION</scope>
</reference>
<organism evidence="2 3">
    <name type="scientific">Romanomermis culicivorax</name>
    <name type="common">Nematode worm</name>
    <dbReference type="NCBI Taxonomy" id="13658"/>
    <lineage>
        <taxon>Eukaryota</taxon>
        <taxon>Metazoa</taxon>
        <taxon>Ecdysozoa</taxon>
        <taxon>Nematoda</taxon>
        <taxon>Enoplea</taxon>
        <taxon>Dorylaimia</taxon>
        <taxon>Mermithida</taxon>
        <taxon>Mermithoidea</taxon>
        <taxon>Mermithidae</taxon>
        <taxon>Romanomermis</taxon>
    </lineage>
</organism>
<evidence type="ECO:0000313" key="3">
    <source>
        <dbReference type="WBParaSite" id="nRc.2.0.1.t02800-RA"/>
    </source>
</evidence>
<sequence length="88" mass="9691">LENIHELERQVNSSGKTEENNLQNIIQVQPGDTALQPIFPQAGTILGTHQMMTNSGLHQQQRSAHNHTASNGVTMLQNDIVPNINNVI</sequence>